<gene>
    <name evidence="1" type="ORF">ACEZDG_01385</name>
</gene>
<name>A0ABV6V2K1_9ACTN</name>
<keyword evidence="1" id="KW-0808">Transferase</keyword>
<keyword evidence="2" id="KW-1185">Reference proteome</keyword>
<evidence type="ECO:0000313" key="1">
    <source>
        <dbReference type="EMBL" id="MFC1407927.1"/>
    </source>
</evidence>
<accession>A0ABV6V2K1</accession>
<dbReference type="InterPro" id="IPR002123">
    <property type="entry name" value="Plipid/glycerol_acylTrfase"/>
</dbReference>
<dbReference type="SMART" id="SM00563">
    <property type="entry name" value="PlsC"/>
    <property type="match status" value="1"/>
</dbReference>
<dbReference type="PANTHER" id="PTHR10434">
    <property type="entry name" value="1-ACYL-SN-GLYCEROL-3-PHOSPHATE ACYLTRANSFERASE"/>
    <property type="match status" value="1"/>
</dbReference>
<dbReference type="PANTHER" id="PTHR10434:SF55">
    <property type="entry name" value="POSSIBLE ACYLTRANSFERASE"/>
    <property type="match status" value="1"/>
</dbReference>
<dbReference type="SUPFAM" id="SSF69593">
    <property type="entry name" value="Glycerol-3-phosphate (1)-acyltransferase"/>
    <property type="match status" value="1"/>
</dbReference>
<evidence type="ECO:0000313" key="2">
    <source>
        <dbReference type="Proteomes" id="UP001592582"/>
    </source>
</evidence>
<dbReference type="EMBL" id="JBHEZX010000001">
    <property type="protein sequence ID" value="MFC1407927.1"/>
    <property type="molecule type" value="Genomic_DNA"/>
</dbReference>
<comment type="caution">
    <text evidence="1">The sequence shown here is derived from an EMBL/GenBank/DDBJ whole genome shotgun (WGS) entry which is preliminary data.</text>
</comment>
<keyword evidence="1" id="KW-0012">Acyltransferase</keyword>
<dbReference type="CDD" id="cd07989">
    <property type="entry name" value="LPLAT_AGPAT-like"/>
    <property type="match status" value="1"/>
</dbReference>
<organism evidence="1 2">
    <name type="scientific">Streptacidiphilus alkalitolerans</name>
    <dbReference type="NCBI Taxonomy" id="3342712"/>
    <lineage>
        <taxon>Bacteria</taxon>
        <taxon>Bacillati</taxon>
        <taxon>Actinomycetota</taxon>
        <taxon>Actinomycetes</taxon>
        <taxon>Kitasatosporales</taxon>
        <taxon>Streptomycetaceae</taxon>
        <taxon>Streptacidiphilus</taxon>
    </lineage>
</organism>
<dbReference type="Pfam" id="PF01553">
    <property type="entry name" value="Acyltransferase"/>
    <property type="match status" value="1"/>
</dbReference>
<dbReference type="GO" id="GO:0016746">
    <property type="term" value="F:acyltransferase activity"/>
    <property type="evidence" value="ECO:0007669"/>
    <property type="project" value="UniProtKB-KW"/>
</dbReference>
<dbReference type="Proteomes" id="UP001592582">
    <property type="component" value="Unassembled WGS sequence"/>
</dbReference>
<protein>
    <submittedName>
        <fullName evidence="1">Lysophospholipid acyltransferase family protein</fullName>
    </submittedName>
</protein>
<reference evidence="1 2" key="1">
    <citation type="submission" date="2024-09" db="EMBL/GenBank/DDBJ databases">
        <authorList>
            <person name="Lee S.D."/>
        </authorList>
    </citation>
    <scope>NUCLEOTIDE SEQUENCE [LARGE SCALE GENOMIC DNA]</scope>
    <source>
        <strain evidence="1 2">N1-1</strain>
    </source>
</reference>
<proteinExistence type="predicted"/>
<sequence>MADLVYPPIIGTARTLFRALDLKIEIIGADNVPRTGGAVLVSNHVSYLDFIFAGWGALKAGKRKTRFMAKDDVFKHRISGPLMRGMKHIPVDRSDGQPAYETAVAALRAGEVVGVFPEATISRSFVLKKFKTGAARMAADAGVPLLPMAVWGTQRLWTKGRPKTLTRRHTPITIIIGEPIRLTPEDRPVMVTRRLRAAMTELLDRAQTTYPDSPSGPDDAWWQPAHLGGTAPTLEVAEAEDEREAGEKAARRAAKAEAAQG</sequence>